<accession>A0A2J6PQ55</accession>
<feature type="transmembrane region" description="Helical" evidence="1">
    <location>
        <begin position="175"/>
        <end position="199"/>
    </location>
</feature>
<evidence type="ECO:0000313" key="3">
    <source>
        <dbReference type="Proteomes" id="UP000235672"/>
    </source>
</evidence>
<feature type="transmembrane region" description="Helical" evidence="1">
    <location>
        <begin position="27"/>
        <end position="51"/>
    </location>
</feature>
<dbReference type="EMBL" id="KZ613508">
    <property type="protein sequence ID" value="PMD16139.1"/>
    <property type="molecule type" value="Genomic_DNA"/>
</dbReference>
<protein>
    <submittedName>
        <fullName evidence="2">Uncharacterized protein</fullName>
    </submittedName>
</protein>
<organism evidence="2 3">
    <name type="scientific">Hyaloscypha hepaticicola</name>
    <dbReference type="NCBI Taxonomy" id="2082293"/>
    <lineage>
        <taxon>Eukaryota</taxon>
        <taxon>Fungi</taxon>
        <taxon>Dikarya</taxon>
        <taxon>Ascomycota</taxon>
        <taxon>Pezizomycotina</taxon>
        <taxon>Leotiomycetes</taxon>
        <taxon>Helotiales</taxon>
        <taxon>Hyaloscyphaceae</taxon>
        <taxon>Hyaloscypha</taxon>
    </lineage>
</organism>
<keyword evidence="3" id="KW-1185">Reference proteome</keyword>
<feature type="transmembrane region" description="Helical" evidence="1">
    <location>
        <begin position="211"/>
        <end position="233"/>
    </location>
</feature>
<sequence>MSSFAENDYILEEKKKKSRFPPIIGRIWYSLLYFFAAGATFATILGCWSPATQKFSLFTTDTSPMISYLANATGFNETQFQHPDLPDAWSWGFSGTCQLFNSTSKDTSCYHAYPPLFTIQDLVAKALSNSKQPDTDEVINTWNTALAAKPSDPAYSALAQSDSRRSHSVSLLRGAAAALIFSLFISLNNCFSSISLFFYSLDEKSERKYRHILFGIAVFDFLLFAGALVMFTIGMVDGPAALASGKSNGFGSGVGPIGEVGYIVMLVALTLRIMSIPIVGLVIVCILGFELLLALFVGYLIWTCMFKVVEDHQPVGC</sequence>
<keyword evidence="1" id="KW-0812">Transmembrane</keyword>
<keyword evidence="1" id="KW-0472">Membrane</keyword>
<feature type="transmembrane region" description="Helical" evidence="1">
    <location>
        <begin position="278"/>
        <end position="302"/>
    </location>
</feature>
<dbReference type="AlphaFoldDB" id="A0A2J6PQ55"/>
<feature type="transmembrane region" description="Helical" evidence="1">
    <location>
        <begin position="253"/>
        <end position="271"/>
    </location>
</feature>
<proteinExistence type="predicted"/>
<evidence type="ECO:0000256" key="1">
    <source>
        <dbReference type="SAM" id="Phobius"/>
    </source>
</evidence>
<name>A0A2J6PQ55_9HELO</name>
<dbReference type="Proteomes" id="UP000235672">
    <property type="component" value="Unassembled WGS sequence"/>
</dbReference>
<reference evidence="2 3" key="1">
    <citation type="submission" date="2016-05" db="EMBL/GenBank/DDBJ databases">
        <title>A degradative enzymes factory behind the ericoid mycorrhizal symbiosis.</title>
        <authorList>
            <consortium name="DOE Joint Genome Institute"/>
            <person name="Martino E."/>
            <person name="Morin E."/>
            <person name="Grelet G."/>
            <person name="Kuo A."/>
            <person name="Kohler A."/>
            <person name="Daghino S."/>
            <person name="Barry K."/>
            <person name="Choi C."/>
            <person name="Cichocki N."/>
            <person name="Clum A."/>
            <person name="Copeland A."/>
            <person name="Hainaut M."/>
            <person name="Haridas S."/>
            <person name="Labutti K."/>
            <person name="Lindquist E."/>
            <person name="Lipzen A."/>
            <person name="Khouja H.-R."/>
            <person name="Murat C."/>
            <person name="Ohm R."/>
            <person name="Olson A."/>
            <person name="Spatafora J."/>
            <person name="Veneault-Fourrey C."/>
            <person name="Henrissat B."/>
            <person name="Grigoriev I."/>
            <person name="Martin F."/>
            <person name="Perotto S."/>
        </authorList>
    </citation>
    <scope>NUCLEOTIDE SEQUENCE [LARGE SCALE GENOMIC DNA]</scope>
    <source>
        <strain evidence="2 3">UAMH 7357</strain>
    </source>
</reference>
<keyword evidence="1" id="KW-1133">Transmembrane helix</keyword>
<dbReference type="OrthoDB" id="3550965at2759"/>
<gene>
    <name evidence="2" type="ORF">NA56DRAFT_692896</name>
</gene>
<evidence type="ECO:0000313" key="2">
    <source>
        <dbReference type="EMBL" id="PMD16139.1"/>
    </source>
</evidence>